<proteinExistence type="inferred from homology"/>
<protein>
    <recommendedName>
        <fullName evidence="4">Mediator of RNA polymerase II transcription subunit 11</fullName>
    </recommendedName>
    <alternativeName>
        <fullName evidence="4">Mediator complex subunit 11</fullName>
    </alternativeName>
</protein>
<comment type="subunit">
    <text evidence="4">Component of the Mediator complex.</text>
</comment>
<dbReference type="InterPro" id="IPR016024">
    <property type="entry name" value="ARM-type_fold"/>
</dbReference>
<dbReference type="GO" id="GO:0003712">
    <property type="term" value="F:transcription coregulator activity"/>
    <property type="evidence" value="ECO:0007669"/>
    <property type="project" value="InterPro"/>
</dbReference>
<comment type="function">
    <text evidence="4">Component of the Mediator complex, a coactivator involved in the regulated transcription of nearly all RNA polymerase II-dependent genes. Mediator functions as a bridge to convey information from gene-specific regulatory proteins to the basal RNA polymerase II transcription machinery. Mediator is recruited to promoters by direct interactions with regulatory proteins and serves as a scaffold for the assembly of a functional pre-initiation complex with RNA polymerase II and the general transcription factors.</text>
</comment>
<evidence type="ECO:0000256" key="5">
    <source>
        <dbReference type="SAM" id="MobiDB-lite"/>
    </source>
</evidence>
<dbReference type="GO" id="GO:0016592">
    <property type="term" value="C:mediator complex"/>
    <property type="evidence" value="ECO:0007669"/>
    <property type="project" value="InterPro"/>
</dbReference>
<evidence type="ECO:0000313" key="7">
    <source>
        <dbReference type="Proteomes" id="UP000825729"/>
    </source>
</evidence>
<comment type="similarity">
    <text evidence="2 4">Belongs to the Mediator complex subunit 11 family.</text>
</comment>
<keyword evidence="4" id="KW-0010">Activator</keyword>
<dbReference type="GO" id="GO:0006357">
    <property type="term" value="P:regulation of transcription by RNA polymerase II"/>
    <property type="evidence" value="ECO:0007669"/>
    <property type="project" value="InterPro"/>
</dbReference>
<evidence type="ECO:0000256" key="2">
    <source>
        <dbReference type="ARBA" id="ARBA00008186"/>
    </source>
</evidence>
<dbReference type="Proteomes" id="UP000825729">
    <property type="component" value="Unassembled WGS sequence"/>
</dbReference>
<dbReference type="Pfam" id="PF10280">
    <property type="entry name" value="Med11"/>
    <property type="match status" value="1"/>
</dbReference>
<comment type="caution">
    <text evidence="6">The sequence shown here is derived from an EMBL/GenBank/DDBJ whole genome shotgun (WGS) entry which is preliminary data.</text>
</comment>
<feature type="region of interest" description="Disordered" evidence="5">
    <location>
        <begin position="316"/>
        <end position="335"/>
    </location>
</feature>
<dbReference type="Gene3D" id="1.25.10.10">
    <property type="entry name" value="Leucine-rich Repeat Variant"/>
    <property type="match status" value="1"/>
</dbReference>
<evidence type="ECO:0000256" key="1">
    <source>
        <dbReference type="ARBA" id="ARBA00004123"/>
    </source>
</evidence>
<evidence type="ECO:0000256" key="4">
    <source>
        <dbReference type="RuleBase" id="RU364147"/>
    </source>
</evidence>
<dbReference type="Gene3D" id="1.10.287.3490">
    <property type="match status" value="1"/>
</dbReference>
<dbReference type="PANTHER" id="PTHR35834">
    <property type="entry name" value="ARMADILLO-TYPE FOLD PROTEIN-RELATED"/>
    <property type="match status" value="1"/>
</dbReference>
<keyword evidence="3 4" id="KW-0539">Nucleus</keyword>
<dbReference type="SUPFAM" id="SSF48371">
    <property type="entry name" value="ARM repeat"/>
    <property type="match status" value="1"/>
</dbReference>
<comment type="subcellular location">
    <subcellularLocation>
        <location evidence="1 4">Nucleus</location>
    </subcellularLocation>
</comment>
<accession>A0AAV7EIP2</accession>
<evidence type="ECO:0000256" key="3">
    <source>
        <dbReference type="ARBA" id="ARBA00023242"/>
    </source>
</evidence>
<evidence type="ECO:0000313" key="6">
    <source>
        <dbReference type="EMBL" id="KAG9448474.1"/>
    </source>
</evidence>
<dbReference type="PANTHER" id="PTHR35834:SF2">
    <property type="entry name" value="ATAXIN-10 DOMAIN-CONTAINING PROTEIN"/>
    <property type="match status" value="1"/>
</dbReference>
<dbReference type="EMBL" id="JAINDJ010000004">
    <property type="protein sequence ID" value="KAG9448474.1"/>
    <property type="molecule type" value="Genomic_DNA"/>
</dbReference>
<dbReference type="InterPro" id="IPR019404">
    <property type="entry name" value="Mediator_Med11"/>
</dbReference>
<keyword evidence="4" id="KW-0804">Transcription</keyword>
<dbReference type="AlphaFoldDB" id="A0AAV7EIP2"/>
<organism evidence="6 7">
    <name type="scientific">Aristolochia fimbriata</name>
    <name type="common">White veined hardy Dutchman's pipe vine</name>
    <dbReference type="NCBI Taxonomy" id="158543"/>
    <lineage>
        <taxon>Eukaryota</taxon>
        <taxon>Viridiplantae</taxon>
        <taxon>Streptophyta</taxon>
        <taxon>Embryophyta</taxon>
        <taxon>Tracheophyta</taxon>
        <taxon>Spermatophyta</taxon>
        <taxon>Magnoliopsida</taxon>
        <taxon>Magnoliidae</taxon>
        <taxon>Piperales</taxon>
        <taxon>Aristolochiaceae</taxon>
        <taxon>Aristolochia</taxon>
    </lineage>
</organism>
<dbReference type="InterPro" id="IPR011989">
    <property type="entry name" value="ARM-like"/>
</dbReference>
<name>A0AAV7EIP2_ARIFI</name>
<keyword evidence="7" id="KW-1185">Reference proteome</keyword>
<gene>
    <name evidence="4" type="primary">MED11</name>
    <name evidence="6" type="ORF">H6P81_008439</name>
</gene>
<reference evidence="6 7" key="1">
    <citation type="submission" date="2021-07" db="EMBL/GenBank/DDBJ databases">
        <title>The Aristolochia fimbriata genome: insights into angiosperm evolution, floral development and chemical biosynthesis.</title>
        <authorList>
            <person name="Jiao Y."/>
        </authorList>
    </citation>
    <scope>NUCLEOTIDE SEQUENCE [LARGE SCALE GENOMIC DNA]</scope>
    <source>
        <strain evidence="6">IBCAS-2021</strain>
        <tissue evidence="6">Leaf</tissue>
    </source>
</reference>
<sequence length="588" mass="66289">MAEEDSARHRGGGAQSQVLIRVLEALKEASRNLQKDANEDADLKALLELETESDLFSFDPYLSRLSQHLSQLKTLVQNLRKTTPSLRSFLQRRSSSHEISRVASSIETEIQSWIDRENVENLVNTLRSASASLREDKERLLIEFEQRVSQDFDRELQNVLLKSGVFHVLESVLCDASGEKTIRERAGSAIAALVQFNKDVFVGQVLMGPTIKSLISLASVNSIRALCSLTRSIKSPLVDEIESNGHIPKIMSFLASDDIALKVQAMELVMEIGYFGRREAIEATIEEGIIEKVLEMQRSQLGGNLIDMGRFEDANSDEKIGEPKKKKKSSRSESKFLEKHPFASCVARFSIQLEVGQGLRQSEKRAFKQEILERVKKASASDTEAANILAEASAIFRRQGFRFGAGDENRLYCFLFYLIYPRRRPPPPTVVSVAQRSGFVSSLTISILVSPQDLFCPLVMSNQFGARANPVSPMDPQSQKTSLERLHHVEKRIVNVLELAGGVMDELGNSTGPRMDVLNHHSREFMQSIRDIQMTLREEIKSACEYRPFERCDYSSRVSNEICVQKLEYVIEQLDSMKRSIDQYNGSF</sequence>
<keyword evidence="4" id="KW-0805">Transcription regulation</keyword>